<keyword evidence="6 9" id="KW-0808">Transferase</keyword>
<accession>A0AAF0BTN3</accession>
<feature type="compositionally biased region" description="Low complexity" evidence="10">
    <location>
        <begin position="1"/>
        <end position="25"/>
    </location>
</feature>
<evidence type="ECO:0000256" key="3">
    <source>
        <dbReference type="ARBA" id="ARBA00010712"/>
    </source>
</evidence>
<evidence type="ECO:0000313" key="13">
    <source>
        <dbReference type="Proteomes" id="UP001216390"/>
    </source>
</evidence>
<dbReference type="AlphaFoldDB" id="A0AAF0BTN3"/>
<evidence type="ECO:0000256" key="1">
    <source>
        <dbReference type="ARBA" id="ARBA00003741"/>
    </source>
</evidence>
<dbReference type="KEGG" id="ima:PO878_21280"/>
<reference evidence="12" key="1">
    <citation type="submission" date="2023-01" db="EMBL/GenBank/DDBJ databases">
        <title>The diversity of Class Acidimicrobiia in South China Sea sediment environments and the proposal of Iamia marina sp. nov., a novel species of the genus Iamia.</title>
        <authorList>
            <person name="He Y."/>
            <person name="Tian X."/>
        </authorList>
    </citation>
    <scope>NUCLEOTIDE SEQUENCE</scope>
    <source>
        <strain evidence="12">DSM 19957</strain>
    </source>
</reference>
<dbReference type="Proteomes" id="UP001216390">
    <property type="component" value="Chromosome"/>
</dbReference>
<evidence type="ECO:0000256" key="7">
    <source>
        <dbReference type="ARBA" id="ARBA00023315"/>
    </source>
</evidence>
<evidence type="ECO:0000259" key="11">
    <source>
        <dbReference type="PROSITE" id="PS51186"/>
    </source>
</evidence>
<comment type="similarity">
    <text evidence="3 9">Belongs to the acetyltransferase family. EctA subfamily.</text>
</comment>
<dbReference type="GO" id="GO:0033816">
    <property type="term" value="F:diaminobutyrate acetyltransferase activity"/>
    <property type="evidence" value="ECO:0007669"/>
    <property type="project" value="UniProtKB-EC"/>
</dbReference>
<dbReference type="InterPro" id="IPR016181">
    <property type="entry name" value="Acyl_CoA_acyltransferase"/>
</dbReference>
<evidence type="ECO:0000256" key="2">
    <source>
        <dbReference type="ARBA" id="ARBA00004978"/>
    </source>
</evidence>
<keyword evidence="13" id="KW-1185">Reference proteome</keyword>
<evidence type="ECO:0000256" key="9">
    <source>
        <dbReference type="RuleBase" id="RU365045"/>
    </source>
</evidence>
<keyword evidence="7 9" id="KW-0012">Acyltransferase</keyword>
<evidence type="ECO:0000256" key="5">
    <source>
        <dbReference type="ARBA" id="ARBA00017935"/>
    </source>
</evidence>
<evidence type="ECO:0000256" key="6">
    <source>
        <dbReference type="ARBA" id="ARBA00022679"/>
    </source>
</evidence>
<dbReference type="SUPFAM" id="SSF55729">
    <property type="entry name" value="Acyl-CoA N-acyltransferases (Nat)"/>
    <property type="match status" value="1"/>
</dbReference>
<protein>
    <recommendedName>
        <fullName evidence="5 9">L-2,4-diaminobutyric acid acetyltransferase</fullName>
        <shortName evidence="9">DABA acetyltransferase</shortName>
        <ecNumber evidence="4 9">2.3.1.178</ecNumber>
    </recommendedName>
</protein>
<dbReference type="GO" id="GO:0019491">
    <property type="term" value="P:ectoine biosynthetic process"/>
    <property type="evidence" value="ECO:0007669"/>
    <property type="project" value="InterPro"/>
</dbReference>
<name>A0AAF0BTN3_9ACTN</name>
<comment type="catalytic activity">
    <reaction evidence="8 9">
        <text>L-2,4-diaminobutanoate + acetyl-CoA = (2S)-4-acetamido-2-aminobutanoate + CoA + H(+)</text>
        <dbReference type="Rhea" id="RHEA:16901"/>
        <dbReference type="ChEBI" id="CHEBI:15378"/>
        <dbReference type="ChEBI" id="CHEBI:57287"/>
        <dbReference type="ChEBI" id="CHEBI:57288"/>
        <dbReference type="ChEBI" id="CHEBI:58761"/>
        <dbReference type="ChEBI" id="CHEBI:58929"/>
        <dbReference type="EC" id="2.3.1.178"/>
    </reaction>
</comment>
<evidence type="ECO:0000256" key="10">
    <source>
        <dbReference type="SAM" id="MobiDB-lite"/>
    </source>
</evidence>
<dbReference type="InterPro" id="IPR012772">
    <property type="entry name" value="Ectoine_EctA"/>
</dbReference>
<sequence length="172" mass="18036">MTTTTPTSAAGPAGATGPTFRAPTASDGPAMWDLARASGLDENSPYAYVMWGEYHAGTSVVAVDDDGDLVGFVMGFRVPAAPETVFVWQVATSEACRGQGIAARLLDSLVERTGAEAVEATVTPGNDPSAALFRGLGKRHGKRVEETPLFAEDLFPGDHEAEVRFRIPVGTP</sequence>
<dbReference type="EC" id="2.3.1.178" evidence="4 9"/>
<dbReference type="CDD" id="cd04301">
    <property type="entry name" value="NAT_SF"/>
    <property type="match status" value="1"/>
</dbReference>
<dbReference type="InterPro" id="IPR000182">
    <property type="entry name" value="GNAT_dom"/>
</dbReference>
<evidence type="ECO:0000313" key="12">
    <source>
        <dbReference type="EMBL" id="WCO67027.1"/>
    </source>
</evidence>
<gene>
    <name evidence="9 12" type="primary">ectA</name>
    <name evidence="12" type="ORF">PO878_21280</name>
</gene>
<feature type="region of interest" description="Disordered" evidence="10">
    <location>
        <begin position="1"/>
        <end position="26"/>
    </location>
</feature>
<evidence type="ECO:0000256" key="8">
    <source>
        <dbReference type="ARBA" id="ARBA00048924"/>
    </source>
</evidence>
<dbReference type="PROSITE" id="PS51186">
    <property type="entry name" value="GNAT"/>
    <property type="match status" value="1"/>
</dbReference>
<comment type="pathway">
    <text evidence="2 9">Amine and polyamine biosynthesis; ectoine biosynthesis; L-ectoine from L-aspartate 4-semialdehyde: step 2/3.</text>
</comment>
<proteinExistence type="inferred from homology"/>
<dbReference type="PANTHER" id="PTHR43072">
    <property type="entry name" value="N-ACETYLTRANSFERASE"/>
    <property type="match status" value="1"/>
</dbReference>
<dbReference type="EMBL" id="CP116942">
    <property type="protein sequence ID" value="WCO67027.1"/>
    <property type="molecule type" value="Genomic_DNA"/>
</dbReference>
<dbReference type="PANTHER" id="PTHR43072:SF23">
    <property type="entry name" value="UPF0039 PROTEIN C11D3.02C"/>
    <property type="match status" value="1"/>
</dbReference>
<dbReference type="Pfam" id="PF00583">
    <property type="entry name" value="Acetyltransf_1"/>
    <property type="match status" value="1"/>
</dbReference>
<feature type="domain" description="N-acetyltransferase" evidence="11">
    <location>
        <begin position="18"/>
        <end position="170"/>
    </location>
</feature>
<dbReference type="RefSeq" id="WP_272736549.1">
    <property type="nucleotide sequence ID" value="NZ_CP116942.1"/>
</dbReference>
<dbReference type="Gene3D" id="3.40.630.30">
    <property type="match status" value="1"/>
</dbReference>
<comment type="function">
    <text evidence="1 9">Catalyzes the acetylation of L-2,4-diaminobutyrate (DABA) to gamma-N-acetyl-alpha,gamma-diaminobutyric acid (ADABA) with acetyl coenzyme A.</text>
</comment>
<dbReference type="NCBIfam" id="TIGR02406">
    <property type="entry name" value="ectoine_EctA"/>
    <property type="match status" value="1"/>
</dbReference>
<evidence type="ECO:0000256" key="4">
    <source>
        <dbReference type="ARBA" id="ARBA00012355"/>
    </source>
</evidence>
<organism evidence="12 13">
    <name type="scientific">Iamia majanohamensis</name>
    <dbReference type="NCBI Taxonomy" id="467976"/>
    <lineage>
        <taxon>Bacteria</taxon>
        <taxon>Bacillati</taxon>
        <taxon>Actinomycetota</taxon>
        <taxon>Acidimicrobiia</taxon>
        <taxon>Acidimicrobiales</taxon>
        <taxon>Iamiaceae</taxon>
        <taxon>Iamia</taxon>
    </lineage>
</organism>